<dbReference type="PANTHER" id="PTHR10458:SF2">
    <property type="entry name" value="PEPTIDE DEFORMYLASE, MITOCHONDRIAL"/>
    <property type="match status" value="1"/>
</dbReference>
<protein>
    <recommendedName>
        <fullName evidence="6">Peptide deformylase</fullName>
        <shortName evidence="6">PDF</shortName>
        <ecNumber evidence="6">3.5.1.88</ecNumber>
    </recommendedName>
    <alternativeName>
        <fullName evidence="6">Polypeptide deformylase</fullName>
    </alternativeName>
</protein>
<dbReference type="GO" id="GO:0042586">
    <property type="term" value="F:peptide deformylase activity"/>
    <property type="evidence" value="ECO:0007669"/>
    <property type="project" value="UniProtKB-UniRule"/>
</dbReference>
<evidence type="ECO:0000313" key="7">
    <source>
        <dbReference type="EMBL" id="MBK4346637.1"/>
    </source>
</evidence>
<sequence>MAVLPIQITGEPVLHSRAREVTSFDDELATLVDDMFETMEKAPGVGLAAPQVGVPLRVFVYNWVDDDEVLWRGVAINPELWISPVPIGEADEDDESEGCLSVPGERFPLRRAELTILRAVDLGQQPFEIRAEGWLARIFQHEYDHLDGVLYVDRLEHSHAKSAAKAIRKNGWGKPGESWLPGTDDLDA</sequence>
<evidence type="ECO:0000256" key="6">
    <source>
        <dbReference type="HAMAP-Rule" id="MF_00163"/>
    </source>
</evidence>
<dbReference type="CDD" id="cd00487">
    <property type="entry name" value="Pep_deformylase"/>
    <property type="match status" value="1"/>
</dbReference>
<evidence type="ECO:0000256" key="4">
    <source>
        <dbReference type="ARBA" id="ARBA00022917"/>
    </source>
</evidence>
<comment type="similarity">
    <text evidence="1 6">Belongs to the polypeptide deformylase family.</text>
</comment>
<dbReference type="Pfam" id="PF01327">
    <property type="entry name" value="Pep_deformylase"/>
    <property type="match status" value="1"/>
</dbReference>
<feature type="active site" evidence="6">
    <location>
        <position position="142"/>
    </location>
</feature>
<feature type="binding site" evidence="6">
    <location>
        <position position="99"/>
    </location>
    <ligand>
        <name>Fe cation</name>
        <dbReference type="ChEBI" id="CHEBI:24875"/>
    </ligand>
</feature>
<feature type="binding site" evidence="6">
    <location>
        <position position="145"/>
    </location>
    <ligand>
        <name>Fe cation</name>
        <dbReference type="ChEBI" id="CHEBI:24875"/>
    </ligand>
</feature>
<dbReference type="Gene3D" id="3.90.45.10">
    <property type="entry name" value="Peptide deformylase"/>
    <property type="match status" value="1"/>
</dbReference>
<dbReference type="InterPro" id="IPR023635">
    <property type="entry name" value="Peptide_deformylase"/>
</dbReference>
<dbReference type="NCBIfam" id="TIGR00079">
    <property type="entry name" value="pept_deformyl"/>
    <property type="match status" value="1"/>
</dbReference>
<comment type="function">
    <text evidence="6">Removes the formyl group from the N-terminal Met of newly synthesized proteins. Requires at least a dipeptide for an efficient rate of reaction. N-terminal L-methionine is a prerequisite for activity but the enzyme has broad specificity at other positions.</text>
</comment>
<keyword evidence="5 6" id="KW-0408">Iron</keyword>
<dbReference type="SUPFAM" id="SSF56420">
    <property type="entry name" value="Peptide deformylase"/>
    <property type="match status" value="1"/>
</dbReference>
<dbReference type="RefSeq" id="WP_200554953.1">
    <property type="nucleotide sequence ID" value="NZ_JAEPES010000001.1"/>
</dbReference>
<dbReference type="PIRSF" id="PIRSF004749">
    <property type="entry name" value="Pep_def"/>
    <property type="match status" value="1"/>
</dbReference>
<dbReference type="NCBIfam" id="NF001159">
    <property type="entry name" value="PRK00150.1-3"/>
    <property type="match status" value="1"/>
</dbReference>
<dbReference type="GO" id="GO:0006412">
    <property type="term" value="P:translation"/>
    <property type="evidence" value="ECO:0007669"/>
    <property type="project" value="UniProtKB-UniRule"/>
</dbReference>
<evidence type="ECO:0000256" key="2">
    <source>
        <dbReference type="ARBA" id="ARBA00022723"/>
    </source>
</evidence>
<feature type="binding site" evidence="6">
    <location>
        <position position="141"/>
    </location>
    <ligand>
        <name>Fe cation</name>
        <dbReference type="ChEBI" id="CHEBI:24875"/>
    </ligand>
</feature>
<name>A0A934VX85_9MICO</name>
<dbReference type="PANTHER" id="PTHR10458">
    <property type="entry name" value="PEPTIDE DEFORMYLASE"/>
    <property type="match status" value="1"/>
</dbReference>
<dbReference type="PRINTS" id="PR01576">
    <property type="entry name" value="PDEFORMYLASE"/>
</dbReference>
<evidence type="ECO:0000256" key="3">
    <source>
        <dbReference type="ARBA" id="ARBA00022801"/>
    </source>
</evidence>
<keyword evidence="3 6" id="KW-0378">Hydrolase</keyword>
<dbReference type="Proteomes" id="UP000636458">
    <property type="component" value="Unassembled WGS sequence"/>
</dbReference>
<dbReference type="EC" id="3.5.1.88" evidence="6"/>
<keyword evidence="8" id="KW-1185">Reference proteome</keyword>
<dbReference type="AlphaFoldDB" id="A0A934VX85"/>
<keyword evidence="4 6" id="KW-0648">Protein biosynthesis</keyword>
<evidence type="ECO:0000256" key="5">
    <source>
        <dbReference type="ARBA" id="ARBA00023004"/>
    </source>
</evidence>
<comment type="caution">
    <text evidence="7">The sequence shown here is derived from an EMBL/GenBank/DDBJ whole genome shotgun (WGS) entry which is preliminary data.</text>
</comment>
<evidence type="ECO:0000256" key="1">
    <source>
        <dbReference type="ARBA" id="ARBA00010759"/>
    </source>
</evidence>
<organism evidence="7 8">
    <name type="scientific">Lacisediminihabitans changchengi</name>
    <dbReference type="NCBI Taxonomy" id="2787634"/>
    <lineage>
        <taxon>Bacteria</taxon>
        <taxon>Bacillati</taxon>
        <taxon>Actinomycetota</taxon>
        <taxon>Actinomycetes</taxon>
        <taxon>Micrococcales</taxon>
        <taxon>Microbacteriaceae</taxon>
        <taxon>Lacisediminihabitans</taxon>
    </lineage>
</organism>
<gene>
    <name evidence="6 7" type="primary">def</name>
    <name evidence="7" type="ORF">IV501_03220</name>
</gene>
<comment type="cofactor">
    <cofactor evidence="6">
        <name>Fe(2+)</name>
        <dbReference type="ChEBI" id="CHEBI:29033"/>
    </cofactor>
    <text evidence="6">Binds 1 Fe(2+) ion.</text>
</comment>
<dbReference type="GO" id="GO:0046872">
    <property type="term" value="F:metal ion binding"/>
    <property type="evidence" value="ECO:0007669"/>
    <property type="project" value="UniProtKB-KW"/>
</dbReference>
<proteinExistence type="inferred from homology"/>
<dbReference type="InterPro" id="IPR036821">
    <property type="entry name" value="Peptide_deformylase_sf"/>
</dbReference>
<evidence type="ECO:0000313" key="8">
    <source>
        <dbReference type="Proteomes" id="UP000636458"/>
    </source>
</evidence>
<comment type="catalytic activity">
    <reaction evidence="6">
        <text>N-terminal N-formyl-L-methionyl-[peptide] + H2O = N-terminal L-methionyl-[peptide] + formate</text>
        <dbReference type="Rhea" id="RHEA:24420"/>
        <dbReference type="Rhea" id="RHEA-COMP:10639"/>
        <dbReference type="Rhea" id="RHEA-COMP:10640"/>
        <dbReference type="ChEBI" id="CHEBI:15377"/>
        <dbReference type="ChEBI" id="CHEBI:15740"/>
        <dbReference type="ChEBI" id="CHEBI:49298"/>
        <dbReference type="ChEBI" id="CHEBI:64731"/>
        <dbReference type="EC" id="3.5.1.88"/>
    </reaction>
</comment>
<keyword evidence="2 6" id="KW-0479">Metal-binding</keyword>
<dbReference type="HAMAP" id="MF_00163">
    <property type="entry name" value="Pep_deformylase"/>
    <property type="match status" value="1"/>
</dbReference>
<reference evidence="7" key="1">
    <citation type="submission" date="2021-01" db="EMBL/GenBank/DDBJ databases">
        <title>Lacisediminihabitans sp. nov. strain G11-30, isolated from Antarctic Soil.</title>
        <authorList>
            <person name="Li J."/>
        </authorList>
    </citation>
    <scope>NUCLEOTIDE SEQUENCE</scope>
    <source>
        <strain evidence="7">G11-30</strain>
    </source>
</reference>
<accession>A0A934VX85</accession>
<dbReference type="EMBL" id="JAEPES010000001">
    <property type="protein sequence ID" value="MBK4346637.1"/>
    <property type="molecule type" value="Genomic_DNA"/>
</dbReference>